<dbReference type="Gene3D" id="3.40.50.2000">
    <property type="entry name" value="Glycogen Phosphorylase B"/>
    <property type="match status" value="2"/>
</dbReference>
<dbReference type="GO" id="GO:0016757">
    <property type="term" value="F:glycosyltransferase activity"/>
    <property type="evidence" value="ECO:0007669"/>
    <property type="project" value="UniProtKB-KW"/>
</dbReference>
<dbReference type="KEGG" id="blut:EW640_01340"/>
<evidence type="ECO:0000256" key="1">
    <source>
        <dbReference type="ARBA" id="ARBA00022676"/>
    </source>
</evidence>
<keyword evidence="1" id="KW-0328">Glycosyltransferase</keyword>
<feature type="domain" description="Glycosyl transferase family 1" evidence="3">
    <location>
        <begin position="165"/>
        <end position="327"/>
    </location>
</feature>
<dbReference type="PANTHER" id="PTHR12526:SF510">
    <property type="entry name" value="D-INOSITOL 3-PHOSPHATE GLYCOSYLTRANSFERASE"/>
    <property type="match status" value="1"/>
</dbReference>
<dbReference type="Pfam" id="PF13439">
    <property type="entry name" value="Glyco_transf_4"/>
    <property type="match status" value="1"/>
</dbReference>
<evidence type="ECO:0000259" key="3">
    <source>
        <dbReference type="Pfam" id="PF00534"/>
    </source>
</evidence>
<organism evidence="5 6">
    <name type="scientific">Brevibacterium luteolum</name>
    <dbReference type="NCBI Taxonomy" id="199591"/>
    <lineage>
        <taxon>Bacteria</taxon>
        <taxon>Bacillati</taxon>
        <taxon>Actinomycetota</taxon>
        <taxon>Actinomycetes</taxon>
        <taxon>Micrococcales</taxon>
        <taxon>Brevibacteriaceae</taxon>
        <taxon>Brevibacterium</taxon>
    </lineage>
</organism>
<dbReference type="Pfam" id="PF00534">
    <property type="entry name" value="Glycos_transf_1"/>
    <property type="match status" value="1"/>
</dbReference>
<evidence type="ECO:0000256" key="2">
    <source>
        <dbReference type="ARBA" id="ARBA00022679"/>
    </source>
</evidence>
<dbReference type="InterPro" id="IPR028098">
    <property type="entry name" value="Glyco_trans_4-like_N"/>
</dbReference>
<dbReference type="AlphaFoldDB" id="A0A6G8KTH5"/>
<name>A0A6G8KTH5_9MICO</name>
<dbReference type="CDD" id="cd03801">
    <property type="entry name" value="GT4_PimA-like"/>
    <property type="match status" value="1"/>
</dbReference>
<evidence type="ECO:0000313" key="6">
    <source>
        <dbReference type="Proteomes" id="UP000501518"/>
    </source>
</evidence>
<keyword evidence="2 5" id="KW-0808">Transferase</keyword>
<reference evidence="5 6" key="1">
    <citation type="submission" date="2019-02" db="EMBL/GenBank/DDBJ databases">
        <title>Complete Genome Sequence and Methylome Analysis of Brevibacterium luteolum NEB1784.</title>
        <authorList>
            <person name="Fomenkov A."/>
            <person name="Roberts R.J."/>
        </authorList>
    </citation>
    <scope>NUCLEOTIDE SEQUENCE [LARGE SCALE GENOMIC DNA]</scope>
    <source>
        <strain evidence="5 6">NEB1784</strain>
    </source>
</reference>
<proteinExistence type="predicted"/>
<feature type="domain" description="Glycosyltransferase subfamily 4-like N-terminal" evidence="4">
    <location>
        <begin position="44"/>
        <end position="150"/>
    </location>
</feature>
<dbReference type="InterPro" id="IPR001296">
    <property type="entry name" value="Glyco_trans_1"/>
</dbReference>
<gene>
    <name evidence="5" type="ORF">EW640_01340</name>
</gene>
<evidence type="ECO:0000313" key="5">
    <source>
        <dbReference type="EMBL" id="QIN28079.1"/>
    </source>
</evidence>
<dbReference type="SUPFAM" id="SSF53756">
    <property type="entry name" value="UDP-Glycosyltransferase/glycogen phosphorylase"/>
    <property type="match status" value="1"/>
</dbReference>
<dbReference type="EMBL" id="CP035810">
    <property type="protein sequence ID" value="QIN28079.1"/>
    <property type="molecule type" value="Genomic_DNA"/>
</dbReference>
<dbReference type="Proteomes" id="UP000501518">
    <property type="component" value="Chromosome"/>
</dbReference>
<evidence type="ECO:0000259" key="4">
    <source>
        <dbReference type="Pfam" id="PF13439"/>
    </source>
</evidence>
<dbReference type="RefSeq" id="WP_165882632.1">
    <property type="nucleotide sequence ID" value="NZ_CP035810.1"/>
</dbReference>
<sequence>MRVVHLIHSAKVGGVEAAAGLLRQRCTTLQLRLAAFTTTGGTDRTIPVDFAARGLNNPISLIQLVRYIRRQRPDILVTSLWRSTAVGFIASALLPRTGWVVYLHNTRYTNVVDRILHTVALRCADAVFCDSHATRSALVSPATRTPVYVVTPASAAVTELQPPQRDERDADTSNGNEIRLVFWGRLARQKRLDRAIELLAELQRTHSGGARLDIIGPDEGEAAGLTALADRLGVADRFHRHEPCRPEEIAGLAAEADFFVQLSDYEGLGMAVREAMHLGLVPVVTPVGEIPVYATDGVNAICSSADAQTLAQRVREVMTDPDRYRTAAQAVALPDFIGDFTAACREVSRA</sequence>
<protein>
    <submittedName>
        <fullName evidence="5">Glycosyltransferase</fullName>
    </submittedName>
</protein>
<dbReference type="PANTHER" id="PTHR12526">
    <property type="entry name" value="GLYCOSYLTRANSFERASE"/>
    <property type="match status" value="1"/>
</dbReference>
<accession>A0A6G8KTH5</accession>